<feature type="transmembrane region" description="Helical" evidence="7">
    <location>
        <begin position="82"/>
        <end position="103"/>
    </location>
</feature>
<evidence type="ECO:0000313" key="11">
    <source>
        <dbReference type="Proteomes" id="UP001597181"/>
    </source>
</evidence>
<feature type="transmembrane region" description="Helical" evidence="7">
    <location>
        <begin position="267"/>
        <end position="292"/>
    </location>
</feature>
<evidence type="ECO:0000256" key="3">
    <source>
        <dbReference type="ARBA" id="ARBA00022475"/>
    </source>
</evidence>
<evidence type="ECO:0000256" key="5">
    <source>
        <dbReference type="ARBA" id="ARBA00022989"/>
    </source>
</evidence>
<keyword evidence="5 7" id="KW-1133">Transmembrane helix</keyword>
<keyword evidence="2 7" id="KW-0813">Transport</keyword>
<accession>A0ABW3TQH3</accession>
<dbReference type="PROSITE" id="PS50928">
    <property type="entry name" value="ABC_TM1"/>
    <property type="match status" value="1"/>
</dbReference>
<reference evidence="11" key="1">
    <citation type="journal article" date="2019" name="Int. J. Syst. Evol. Microbiol.">
        <title>The Global Catalogue of Microorganisms (GCM) 10K type strain sequencing project: providing services to taxonomists for standard genome sequencing and annotation.</title>
        <authorList>
            <consortium name="The Broad Institute Genomics Platform"/>
            <consortium name="The Broad Institute Genome Sequencing Center for Infectious Disease"/>
            <person name="Wu L."/>
            <person name="Ma J."/>
        </authorList>
    </citation>
    <scope>NUCLEOTIDE SEQUENCE [LARGE SCALE GENOMIC DNA]</scope>
    <source>
        <strain evidence="11">CCUG 50213</strain>
    </source>
</reference>
<dbReference type="SUPFAM" id="SSF161098">
    <property type="entry name" value="MetI-like"/>
    <property type="match status" value="1"/>
</dbReference>
<evidence type="ECO:0000259" key="9">
    <source>
        <dbReference type="PROSITE" id="PS50928"/>
    </source>
</evidence>
<comment type="subcellular location">
    <subcellularLocation>
        <location evidence="1 7">Cell membrane</location>
        <topology evidence="1 7">Multi-pass membrane protein</topology>
    </subcellularLocation>
</comment>
<dbReference type="PANTHER" id="PTHR43386">
    <property type="entry name" value="OLIGOPEPTIDE TRANSPORT SYSTEM PERMEASE PROTEIN APPC"/>
    <property type="match status" value="1"/>
</dbReference>
<gene>
    <name evidence="10" type="ORF">ACFQ3U_08060</name>
</gene>
<evidence type="ECO:0000256" key="1">
    <source>
        <dbReference type="ARBA" id="ARBA00004651"/>
    </source>
</evidence>
<name>A0ABW3TQH3_9MICO</name>
<comment type="caution">
    <text evidence="10">The sequence shown here is derived from an EMBL/GenBank/DDBJ whole genome shotgun (WGS) entry which is preliminary data.</text>
</comment>
<keyword evidence="3" id="KW-1003">Cell membrane</keyword>
<dbReference type="Proteomes" id="UP001597181">
    <property type="component" value="Unassembled WGS sequence"/>
</dbReference>
<dbReference type="InterPro" id="IPR035906">
    <property type="entry name" value="MetI-like_sf"/>
</dbReference>
<feature type="transmembrane region" description="Helical" evidence="7">
    <location>
        <begin position="185"/>
        <end position="206"/>
    </location>
</feature>
<dbReference type="InterPro" id="IPR050366">
    <property type="entry name" value="BP-dependent_transpt_permease"/>
</dbReference>
<evidence type="ECO:0000256" key="8">
    <source>
        <dbReference type="SAM" id="MobiDB-lite"/>
    </source>
</evidence>
<feature type="region of interest" description="Disordered" evidence="8">
    <location>
        <begin position="1"/>
        <end position="78"/>
    </location>
</feature>
<evidence type="ECO:0000256" key="7">
    <source>
        <dbReference type="RuleBase" id="RU363032"/>
    </source>
</evidence>
<comment type="similarity">
    <text evidence="7">Belongs to the binding-protein-dependent transport system permease family.</text>
</comment>
<dbReference type="Pfam" id="PF00528">
    <property type="entry name" value="BPD_transp_1"/>
    <property type="match status" value="1"/>
</dbReference>
<feature type="domain" description="ABC transmembrane type-1" evidence="9">
    <location>
        <begin position="146"/>
        <end position="335"/>
    </location>
</feature>
<evidence type="ECO:0000256" key="2">
    <source>
        <dbReference type="ARBA" id="ARBA00022448"/>
    </source>
</evidence>
<evidence type="ECO:0000256" key="4">
    <source>
        <dbReference type="ARBA" id="ARBA00022692"/>
    </source>
</evidence>
<feature type="transmembrane region" description="Helical" evidence="7">
    <location>
        <begin position="150"/>
        <end position="178"/>
    </location>
</feature>
<feature type="compositionally biased region" description="Basic residues" evidence="8">
    <location>
        <begin position="66"/>
        <end position="78"/>
    </location>
</feature>
<evidence type="ECO:0000313" key="10">
    <source>
        <dbReference type="EMBL" id="MFD1201844.1"/>
    </source>
</evidence>
<evidence type="ECO:0000256" key="6">
    <source>
        <dbReference type="ARBA" id="ARBA00023136"/>
    </source>
</evidence>
<protein>
    <submittedName>
        <fullName evidence="10">ABC transporter permease</fullName>
    </submittedName>
</protein>
<sequence length="344" mass="35880">MSTITPAAWDAGATHDTATIELPAPEQAEPAQRDQPQRDQPQRDQPQPKRPQPEQPQQGQPTGRGGRPRAARSTARRPKSRFLSAGFLVPVAAILIGLAWAIAPGLFATGSPTETVGPALQAPSAQFWFGTDATGRDLYTRVIFGASESIVGALVAVLVGFAAGTTIGVLAGAVGGVLDEALMRLVDVLLAIPALLLSLSIVILLGFGTTNAAIAVGVTSIAVFARLARSQVVSVRVSEYVEAAYGSGGTFWSVLWRHILPNSLTPVVALAALQLGSAILQISTLGFLGYGAPPPTPEWGLLIAEGRNYVATAWWLTVLPGLVVVAIVLATNRLSHFIRGGDPA</sequence>
<dbReference type="RefSeq" id="WP_343959989.1">
    <property type="nucleotide sequence ID" value="NZ_BAAAKZ010000004.1"/>
</dbReference>
<feature type="compositionally biased region" description="Basic and acidic residues" evidence="8">
    <location>
        <begin position="31"/>
        <end position="42"/>
    </location>
</feature>
<dbReference type="Gene3D" id="1.10.3720.10">
    <property type="entry name" value="MetI-like"/>
    <property type="match status" value="1"/>
</dbReference>
<dbReference type="CDD" id="cd06261">
    <property type="entry name" value="TM_PBP2"/>
    <property type="match status" value="1"/>
</dbReference>
<feature type="transmembrane region" description="Helical" evidence="7">
    <location>
        <begin position="212"/>
        <end position="228"/>
    </location>
</feature>
<organism evidence="10 11">
    <name type="scientific">Leucobacter albus</name>
    <dbReference type="NCBI Taxonomy" id="272210"/>
    <lineage>
        <taxon>Bacteria</taxon>
        <taxon>Bacillati</taxon>
        <taxon>Actinomycetota</taxon>
        <taxon>Actinomycetes</taxon>
        <taxon>Micrococcales</taxon>
        <taxon>Microbacteriaceae</taxon>
        <taxon>Leucobacter</taxon>
    </lineage>
</organism>
<dbReference type="InterPro" id="IPR000515">
    <property type="entry name" value="MetI-like"/>
</dbReference>
<keyword evidence="4 7" id="KW-0812">Transmembrane</keyword>
<dbReference type="PANTHER" id="PTHR43386:SF25">
    <property type="entry name" value="PEPTIDE ABC TRANSPORTER PERMEASE PROTEIN"/>
    <property type="match status" value="1"/>
</dbReference>
<keyword evidence="6 7" id="KW-0472">Membrane</keyword>
<keyword evidence="11" id="KW-1185">Reference proteome</keyword>
<dbReference type="EMBL" id="JBHTLY010000003">
    <property type="protein sequence ID" value="MFD1201844.1"/>
    <property type="molecule type" value="Genomic_DNA"/>
</dbReference>
<feature type="transmembrane region" description="Helical" evidence="7">
    <location>
        <begin position="312"/>
        <end position="330"/>
    </location>
</feature>
<proteinExistence type="inferred from homology"/>